<feature type="region of interest" description="Disordered" evidence="3">
    <location>
        <begin position="59"/>
        <end position="96"/>
    </location>
</feature>
<keyword evidence="2" id="KW-0378">Hydrolase</keyword>
<evidence type="ECO:0000313" key="6">
    <source>
        <dbReference type="Proteomes" id="UP000431901"/>
    </source>
</evidence>
<dbReference type="InterPro" id="IPR011330">
    <property type="entry name" value="Glyco_hydro/deAcase_b/a-brl"/>
</dbReference>
<dbReference type="Proteomes" id="UP000431901">
    <property type="component" value="Unassembled WGS sequence"/>
</dbReference>
<dbReference type="GO" id="GO:0016020">
    <property type="term" value="C:membrane"/>
    <property type="evidence" value="ECO:0007669"/>
    <property type="project" value="TreeGrafter"/>
</dbReference>
<evidence type="ECO:0000256" key="2">
    <source>
        <dbReference type="ARBA" id="ARBA00022801"/>
    </source>
</evidence>
<dbReference type="PANTHER" id="PTHR10587">
    <property type="entry name" value="GLYCOSYL TRANSFERASE-RELATED"/>
    <property type="match status" value="1"/>
</dbReference>
<dbReference type="GO" id="GO:0005975">
    <property type="term" value="P:carbohydrate metabolic process"/>
    <property type="evidence" value="ECO:0007669"/>
    <property type="project" value="InterPro"/>
</dbReference>
<gene>
    <name evidence="5" type="ORF">GQ466_14220</name>
</gene>
<feature type="region of interest" description="Disordered" evidence="3">
    <location>
        <begin position="1"/>
        <end position="26"/>
    </location>
</feature>
<dbReference type="PANTHER" id="PTHR10587:SF133">
    <property type="entry name" value="CHITIN DEACETYLASE 1-RELATED"/>
    <property type="match status" value="1"/>
</dbReference>
<dbReference type="GO" id="GO:0016810">
    <property type="term" value="F:hydrolase activity, acting on carbon-nitrogen (but not peptide) bonds"/>
    <property type="evidence" value="ECO:0007669"/>
    <property type="project" value="InterPro"/>
</dbReference>
<comment type="caution">
    <text evidence="5">The sequence shown here is derived from an EMBL/GenBank/DDBJ whole genome shotgun (WGS) entry which is preliminary data.</text>
</comment>
<dbReference type="GO" id="GO:0046872">
    <property type="term" value="F:metal ion binding"/>
    <property type="evidence" value="ECO:0007669"/>
    <property type="project" value="UniProtKB-KW"/>
</dbReference>
<protein>
    <submittedName>
        <fullName evidence="5">Polysaccharide deacetylase family protein</fullName>
    </submittedName>
</protein>
<proteinExistence type="predicted"/>
<reference evidence="5 6" key="1">
    <citation type="submission" date="2019-12" db="EMBL/GenBank/DDBJ databases">
        <title>Nocardia macrotermitis sp. nov. and Nocardia aurantia sp. nov., isolated from the gut of the fungus growing-termite Macrotermes natalensis.</title>
        <authorList>
            <person name="Christine B."/>
            <person name="Rene B."/>
        </authorList>
    </citation>
    <scope>NUCLEOTIDE SEQUENCE [LARGE SCALE GENOMIC DNA]</scope>
    <source>
        <strain evidence="5 6">DSM 102126</strain>
    </source>
</reference>
<evidence type="ECO:0000256" key="1">
    <source>
        <dbReference type="ARBA" id="ARBA00022723"/>
    </source>
</evidence>
<dbReference type="EMBL" id="WUTW01000002">
    <property type="protein sequence ID" value="MXQ65193.1"/>
    <property type="molecule type" value="Genomic_DNA"/>
</dbReference>
<dbReference type="InterPro" id="IPR002509">
    <property type="entry name" value="NODB_dom"/>
</dbReference>
<dbReference type="OrthoDB" id="3521160at2"/>
<accession>A0A6I4W7C7</accession>
<dbReference type="CDD" id="cd10917">
    <property type="entry name" value="CE4_NodB_like_6s_7s"/>
    <property type="match status" value="1"/>
</dbReference>
<feature type="compositionally biased region" description="Pro residues" evidence="3">
    <location>
        <begin position="61"/>
        <end position="87"/>
    </location>
</feature>
<sequence length="297" mass="32019">MGRVLGSATPANPTTVGAVGESEHNRPTRRRALLLLGGAAGLAAFGADAARVNAGRIAAPPLVPGPRPRPVLHPSSTPKPKPVPKPRPASWTSTPLTTTQRPVYYLNQLTPAPPPNSIALSIDDGPHPSWTPRVLDLLAEHDVKASFCMIGEQVDEYPKIVQRVAAAGHQICNHTWTHPNLPGLPEKRLRREIAHTHDKIAQVAGIVPTVFRAPGGGWSKAVYEMIAEYDMLPLDWSVDPRDWSRPGVGHIRRTLLSAKANSILLCHDGGGDRSQTLSALKTVIPKLKKRGLVFTTL</sequence>
<dbReference type="PROSITE" id="PS51677">
    <property type="entry name" value="NODB"/>
    <property type="match status" value="1"/>
</dbReference>
<feature type="domain" description="NodB homology" evidence="4">
    <location>
        <begin position="116"/>
        <end position="295"/>
    </location>
</feature>
<dbReference type="SUPFAM" id="SSF88713">
    <property type="entry name" value="Glycoside hydrolase/deacetylase"/>
    <property type="match status" value="1"/>
</dbReference>
<dbReference type="AlphaFoldDB" id="A0A6I4W7C7"/>
<dbReference type="InterPro" id="IPR050248">
    <property type="entry name" value="Polysacc_deacetylase_ArnD"/>
</dbReference>
<evidence type="ECO:0000259" key="4">
    <source>
        <dbReference type="PROSITE" id="PS51677"/>
    </source>
</evidence>
<evidence type="ECO:0000313" key="5">
    <source>
        <dbReference type="EMBL" id="MXQ65193.1"/>
    </source>
</evidence>
<keyword evidence="6" id="KW-1185">Reference proteome</keyword>
<dbReference type="Pfam" id="PF01522">
    <property type="entry name" value="Polysacc_deac_1"/>
    <property type="match status" value="1"/>
</dbReference>
<evidence type="ECO:0000256" key="3">
    <source>
        <dbReference type="SAM" id="MobiDB-lite"/>
    </source>
</evidence>
<organism evidence="5 6">
    <name type="scientific">Actinomadura rayongensis</name>
    <dbReference type="NCBI Taxonomy" id="1429076"/>
    <lineage>
        <taxon>Bacteria</taxon>
        <taxon>Bacillati</taxon>
        <taxon>Actinomycetota</taxon>
        <taxon>Actinomycetes</taxon>
        <taxon>Streptosporangiales</taxon>
        <taxon>Thermomonosporaceae</taxon>
        <taxon>Actinomadura</taxon>
    </lineage>
</organism>
<dbReference type="Gene3D" id="3.20.20.370">
    <property type="entry name" value="Glycoside hydrolase/deacetylase"/>
    <property type="match status" value="1"/>
</dbReference>
<name>A0A6I4W7C7_9ACTN</name>
<keyword evidence="1" id="KW-0479">Metal-binding</keyword>